<reference evidence="2" key="1">
    <citation type="journal article" date="2019" name="Int. J. Syst. Evol. Microbiol.">
        <title>The Global Catalogue of Microorganisms (GCM) 10K type strain sequencing project: providing services to taxonomists for standard genome sequencing and annotation.</title>
        <authorList>
            <consortium name="The Broad Institute Genomics Platform"/>
            <consortium name="The Broad Institute Genome Sequencing Center for Infectious Disease"/>
            <person name="Wu L."/>
            <person name="Ma J."/>
        </authorList>
    </citation>
    <scope>NUCLEOTIDE SEQUENCE [LARGE SCALE GENOMIC DNA]</scope>
    <source>
        <strain evidence="2">CGMCC 4.7139</strain>
    </source>
</reference>
<dbReference type="EMBL" id="JBHSFE010000022">
    <property type="protein sequence ID" value="MFC4611289.1"/>
    <property type="molecule type" value="Genomic_DNA"/>
</dbReference>
<evidence type="ECO:0000313" key="1">
    <source>
        <dbReference type="EMBL" id="MFC4611289.1"/>
    </source>
</evidence>
<sequence length="142" mass="15324">MTGSDAQAPASGTVVSVEPLLDIQLQLLIRLLEAEPQSSLPITLHVPGGLVHGDLITQQAWKADWAQSVRRLGGKGAQLLAEFPETVDQSLDEVIGEQAPEHLPRWIHLRDATLAGAEGPFTVPAWRGRLADVSGWSLTRPE</sequence>
<proteinExistence type="predicted"/>
<dbReference type="Proteomes" id="UP001595993">
    <property type="component" value="Unassembled WGS sequence"/>
</dbReference>
<evidence type="ECO:0000313" key="2">
    <source>
        <dbReference type="Proteomes" id="UP001595993"/>
    </source>
</evidence>
<accession>A0ABV9GFC5</accession>
<comment type="caution">
    <text evidence="1">The sequence shown here is derived from an EMBL/GenBank/DDBJ whole genome shotgun (WGS) entry which is preliminary data.</text>
</comment>
<name>A0ABV9GFC5_9ACTN</name>
<gene>
    <name evidence="1" type="ORF">ACFO9E_26350</name>
</gene>
<protein>
    <submittedName>
        <fullName evidence="1">Uncharacterized protein</fullName>
    </submittedName>
</protein>
<organism evidence="1 2">
    <name type="scientific">Streptomyces maoxianensis</name>
    <dbReference type="NCBI Taxonomy" id="1459942"/>
    <lineage>
        <taxon>Bacteria</taxon>
        <taxon>Bacillati</taxon>
        <taxon>Actinomycetota</taxon>
        <taxon>Actinomycetes</taxon>
        <taxon>Kitasatosporales</taxon>
        <taxon>Streptomycetaceae</taxon>
        <taxon>Streptomyces</taxon>
    </lineage>
</organism>
<dbReference type="RefSeq" id="WP_381200222.1">
    <property type="nucleotide sequence ID" value="NZ_JBHSFE010000022.1"/>
</dbReference>
<keyword evidence="2" id="KW-1185">Reference proteome</keyword>